<name>A0A9K3DZZ2_HELAN</name>
<evidence type="ECO:0000256" key="1">
    <source>
        <dbReference type="SAM" id="MobiDB-lite"/>
    </source>
</evidence>
<keyword evidence="3" id="KW-1185">Reference proteome</keyword>
<proteinExistence type="predicted"/>
<dbReference type="Proteomes" id="UP000215914">
    <property type="component" value="Unassembled WGS sequence"/>
</dbReference>
<dbReference type="Gramene" id="mRNA:HanXRQr2_Chr15g0688641">
    <property type="protein sequence ID" value="mRNA:HanXRQr2_Chr15g0688641"/>
    <property type="gene ID" value="HanXRQr2_Chr15g0688641"/>
</dbReference>
<reference evidence="2" key="1">
    <citation type="journal article" date="2017" name="Nature">
        <title>The sunflower genome provides insights into oil metabolism, flowering and Asterid evolution.</title>
        <authorList>
            <person name="Badouin H."/>
            <person name="Gouzy J."/>
            <person name="Grassa C.J."/>
            <person name="Murat F."/>
            <person name="Staton S.E."/>
            <person name="Cottret L."/>
            <person name="Lelandais-Briere C."/>
            <person name="Owens G.L."/>
            <person name="Carrere S."/>
            <person name="Mayjonade B."/>
            <person name="Legrand L."/>
            <person name="Gill N."/>
            <person name="Kane N.C."/>
            <person name="Bowers J.E."/>
            <person name="Hubner S."/>
            <person name="Bellec A."/>
            <person name="Berard A."/>
            <person name="Berges H."/>
            <person name="Blanchet N."/>
            <person name="Boniface M.C."/>
            <person name="Brunel D."/>
            <person name="Catrice O."/>
            <person name="Chaidir N."/>
            <person name="Claudel C."/>
            <person name="Donnadieu C."/>
            <person name="Faraut T."/>
            <person name="Fievet G."/>
            <person name="Helmstetter N."/>
            <person name="King M."/>
            <person name="Knapp S.J."/>
            <person name="Lai Z."/>
            <person name="Le Paslier M.C."/>
            <person name="Lippi Y."/>
            <person name="Lorenzon L."/>
            <person name="Mandel J.R."/>
            <person name="Marage G."/>
            <person name="Marchand G."/>
            <person name="Marquand E."/>
            <person name="Bret-Mestries E."/>
            <person name="Morien E."/>
            <person name="Nambeesan S."/>
            <person name="Nguyen T."/>
            <person name="Pegot-Espagnet P."/>
            <person name="Pouilly N."/>
            <person name="Raftis F."/>
            <person name="Sallet E."/>
            <person name="Schiex T."/>
            <person name="Thomas J."/>
            <person name="Vandecasteele C."/>
            <person name="Vares D."/>
            <person name="Vear F."/>
            <person name="Vautrin S."/>
            <person name="Crespi M."/>
            <person name="Mangin B."/>
            <person name="Burke J.M."/>
            <person name="Salse J."/>
            <person name="Munos S."/>
            <person name="Vincourt P."/>
            <person name="Rieseberg L.H."/>
            <person name="Langlade N.B."/>
        </authorList>
    </citation>
    <scope>NUCLEOTIDE SEQUENCE</scope>
    <source>
        <tissue evidence="2">Leaves</tissue>
    </source>
</reference>
<gene>
    <name evidence="2" type="ORF">HanXRQr2_Chr15g0688641</name>
</gene>
<sequence length="155" mass="17040">MKNGLCPTRNPYRKLEIAKVFGHLLPNTFHGHLGDHPPPNRPNSDRPNPIIRFEKRCRGAEATNSARLLRHLPPKHKLTIAEVALSRLSAITDPSPQKASKRCWALKPSLPHDVPLGKDLIHPSTQSDSTTRGDPEGKEAGMEGGGIHGSWVLSH</sequence>
<feature type="compositionally biased region" description="Basic and acidic residues" evidence="1">
    <location>
        <begin position="131"/>
        <end position="141"/>
    </location>
</feature>
<reference evidence="2" key="2">
    <citation type="submission" date="2020-06" db="EMBL/GenBank/DDBJ databases">
        <title>Helianthus annuus Genome sequencing and assembly Release 2.</title>
        <authorList>
            <person name="Gouzy J."/>
            <person name="Langlade N."/>
            <person name="Munos S."/>
        </authorList>
    </citation>
    <scope>NUCLEOTIDE SEQUENCE</scope>
    <source>
        <tissue evidence="2">Leaves</tissue>
    </source>
</reference>
<accession>A0A9K3DZZ2</accession>
<organism evidence="2 3">
    <name type="scientific">Helianthus annuus</name>
    <name type="common">Common sunflower</name>
    <dbReference type="NCBI Taxonomy" id="4232"/>
    <lineage>
        <taxon>Eukaryota</taxon>
        <taxon>Viridiplantae</taxon>
        <taxon>Streptophyta</taxon>
        <taxon>Embryophyta</taxon>
        <taxon>Tracheophyta</taxon>
        <taxon>Spermatophyta</taxon>
        <taxon>Magnoliopsida</taxon>
        <taxon>eudicotyledons</taxon>
        <taxon>Gunneridae</taxon>
        <taxon>Pentapetalae</taxon>
        <taxon>asterids</taxon>
        <taxon>campanulids</taxon>
        <taxon>Asterales</taxon>
        <taxon>Asteraceae</taxon>
        <taxon>Asteroideae</taxon>
        <taxon>Heliantheae alliance</taxon>
        <taxon>Heliantheae</taxon>
        <taxon>Helianthus</taxon>
    </lineage>
</organism>
<comment type="caution">
    <text evidence="2">The sequence shown here is derived from an EMBL/GenBank/DDBJ whole genome shotgun (WGS) entry which is preliminary data.</text>
</comment>
<dbReference type="EMBL" id="MNCJ02000330">
    <property type="protein sequence ID" value="KAF5764148.1"/>
    <property type="molecule type" value="Genomic_DNA"/>
</dbReference>
<protein>
    <submittedName>
        <fullName evidence="2">Uncharacterized protein</fullName>
    </submittedName>
</protein>
<feature type="region of interest" description="Disordered" evidence="1">
    <location>
        <begin position="114"/>
        <end position="155"/>
    </location>
</feature>
<evidence type="ECO:0000313" key="2">
    <source>
        <dbReference type="EMBL" id="KAF5764148.1"/>
    </source>
</evidence>
<dbReference type="AlphaFoldDB" id="A0A9K3DZZ2"/>
<evidence type="ECO:0000313" key="3">
    <source>
        <dbReference type="Proteomes" id="UP000215914"/>
    </source>
</evidence>